<dbReference type="OrthoDB" id="6893752at2"/>
<accession>A0A0N0E0Z8</accession>
<dbReference type="AlphaFoldDB" id="A0A0N0E0Z8"/>
<dbReference type="PATRIC" id="fig|50340.43.peg.5079"/>
<comment type="caution">
    <text evidence="2">The sequence shown here is derived from an EMBL/GenBank/DDBJ whole genome shotgun (WGS) entry which is preliminary data.</text>
</comment>
<dbReference type="RefSeq" id="WP_054064853.1">
    <property type="nucleotide sequence ID" value="NZ_JSYZ01000054.1"/>
</dbReference>
<gene>
    <name evidence="2" type="ORF">PF66_06400</name>
</gene>
<sequence length="107" mass="10906">MAEPTSTAASVVLVKYGVVMAAFIGSILSLGFLKDLTRGQAVTAVATGLGFSVYLTQPVTSWLAPKLDLAVTDDLLCGVAFVLGLTAMNIIPAIKSAMGAFVATRGA</sequence>
<keyword evidence="1" id="KW-0472">Membrane</keyword>
<keyword evidence="1" id="KW-1133">Transmembrane helix</keyword>
<protein>
    <recommendedName>
        <fullName evidence="4">Peptidase M48, Ste24p</fullName>
    </recommendedName>
</protein>
<reference evidence="2 3" key="1">
    <citation type="journal article" date="2015" name="PLoS ONE">
        <title>Rice-Infecting Pseudomonas Genomes Are Highly Accessorized and Harbor Multiple Putative Virulence Mechanisms to Cause Sheath Brown Rot.</title>
        <authorList>
            <person name="Quibod I.L."/>
            <person name="Grande G."/>
            <person name="Oreiro E.G."/>
            <person name="Borja F.N."/>
            <person name="Dossa G.S."/>
            <person name="Mauleon R."/>
            <person name="Cruz C.V."/>
            <person name="Oliva R."/>
        </authorList>
    </citation>
    <scope>NUCLEOTIDE SEQUENCE [LARGE SCALE GENOMIC DNA]</scope>
    <source>
        <strain evidence="2 3">IRRI 6609</strain>
    </source>
</reference>
<feature type="transmembrane region" description="Helical" evidence="1">
    <location>
        <begin position="40"/>
        <end position="57"/>
    </location>
</feature>
<evidence type="ECO:0000313" key="2">
    <source>
        <dbReference type="EMBL" id="KPA87055.1"/>
    </source>
</evidence>
<feature type="transmembrane region" description="Helical" evidence="1">
    <location>
        <begin position="12"/>
        <end position="33"/>
    </location>
</feature>
<organism evidence="2 3">
    <name type="scientific">Pseudomonas asplenii</name>
    <dbReference type="NCBI Taxonomy" id="53407"/>
    <lineage>
        <taxon>Bacteria</taxon>
        <taxon>Pseudomonadati</taxon>
        <taxon>Pseudomonadota</taxon>
        <taxon>Gammaproteobacteria</taxon>
        <taxon>Pseudomonadales</taxon>
        <taxon>Pseudomonadaceae</taxon>
        <taxon>Pseudomonas</taxon>
    </lineage>
</organism>
<evidence type="ECO:0000256" key="1">
    <source>
        <dbReference type="SAM" id="Phobius"/>
    </source>
</evidence>
<name>A0A0N0E0Z8_9PSED</name>
<dbReference type="STRING" id="50340.PF66_06400"/>
<evidence type="ECO:0000313" key="3">
    <source>
        <dbReference type="Proteomes" id="UP000037931"/>
    </source>
</evidence>
<keyword evidence="1" id="KW-0812">Transmembrane</keyword>
<keyword evidence="3" id="KW-1185">Reference proteome</keyword>
<dbReference type="Proteomes" id="UP000037931">
    <property type="component" value="Unassembled WGS sequence"/>
</dbReference>
<proteinExistence type="predicted"/>
<dbReference type="EMBL" id="JSYZ01000054">
    <property type="protein sequence ID" value="KPA87055.1"/>
    <property type="molecule type" value="Genomic_DNA"/>
</dbReference>
<evidence type="ECO:0008006" key="4">
    <source>
        <dbReference type="Google" id="ProtNLM"/>
    </source>
</evidence>